<protein>
    <submittedName>
        <fullName evidence="1">Uncharacterized protein</fullName>
    </submittedName>
</protein>
<dbReference type="EMBL" id="JRHH01000005">
    <property type="protein sequence ID" value="KGD67052.1"/>
    <property type="molecule type" value="Genomic_DNA"/>
</dbReference>
<organism evidence="1 2">
    <name type="scientific">Flavobacterium aquatile LMG 4008 = ATCC 11947</name>
    <dbReference type="NCBI Taxonomy" id="1453498"/>
    <lineage>
        <taxon>Bacteria</taxon>
        <taxon>Pseudomonadati</taxon>
        <taxon>Bacteroidota</taxon>
        <taxon>Flavobacteriia</taxon>
        <taxon>Flavobacteriales</taxon>
        <taxon>Flavobacteriaceae</taxon>
        <taxon>Flavobacterium</taxon>
    </lineage>
</organism>
<proteinExistence type="predicted"/>
<comment type="caution">
    <text evidence="1">The sequence shown here is derived from an EMBL/GenBank/DDBJ whole genome shotgun (WGS) entry which is preliminary data.</text>
</comment>
<name>A0A095SR47_9FLAO</name>
<keyword evidence="2" id="KW-1185">Reference proteome</keyword>
<gene>
    <name evidence="1" type="ORF">LG45_12550</name>
</gene>
<sequence>MIKPPKISNRTGVNLVLKWKSILKYFNKRPKINKCNISNIVARDIKLQSIEPDFSFETAKRYNL</sequence>
<dbReference type="AlphaFoldDB" id="A0A095SR47"/>
<evidence type="ECO:0000313" key="2">
    <source>
        <dbReference type="Proteomes" id="UP000029554"/>
    </source>
</evidence>
<accession>A0A095SR47</accession>
<reference evidence="1 2" key="1">
    <citation type="submission" date="2014-09" db="EMBL/GenBank/DDBJ databases">
        <title>Whole Genome Shotgun of Flavobacterium aquatile LMG 4008.</title>
        <authorList>
            <person name="Gale A.N."/>
            <person name="Pipes S.E."/>
            <person name="Newman J.D."/>
        </authorList>
    </citation>
    <scope>NUCLEOTIDE SEQUENCE [LARGE SCALE GENOMIC DNA]</scope>
    <source>
        <strain evidence="1 2">LMG 4008</strain>
    </source>
</reference>
<evidence type="ECO:0000313" key="1">
    <source>
        <dbReference type="EMBL" id="KGD67052.1"/>
    </source>
</evidence>
<dbReference type="Proteomes" id="UP000029554">
    <property type="component" value="Unassembled WGS sequence"/>
</dbReference>